<dbReference type="EMBL" id="RYFC01000001">
    <property type="protein sequence ID" value="RTZ49623.1"/>
    <property type="molecule type" value="Genomic_DNA"/>
</dbReference>
<gene>
    <name evidence="1" type="ORF">EJ377_04250</name>
</gene>
<dbReference type="Proteomes" id="UP000276953">
    <property type="component" value="Unassembled WGS sequence"/>
</dbReference>
<protein>
    <submittedName>
        <fullName evidence="1">Uncharacterized protein</fullName>
    </submittedName>
</protein>
<sequence>MENPVEPQYEIKLEIDPLKDEHGLIRIDGTEPCMTKDLLMIYKRCSLSMLISDDPVINRR</sequence>
<dbReference type="AlphaFoldDB" id="A0A432DZH0"/>
<proteinExistence type="predicted"/>
<accession>A0A432DZH0</accession>
<name>A0A432DZH0_9FLAO</name>
<comment type="caution">
    <text evidence="1">The sequence shown here is derived from an EMBL/GenBank/DDBJ whole genome shotgun (WGS) entry which is preliminary data.</text>
</comment>
<evidence type="ECO:0000313" key="2">
    <source>
        <dbReference type="Proteomes" id="UP000276953"/>
    </source>
</evidence>
<organism evidence="1 2">
    <name type="scientific">Chryseobacterium arthrosphaerae</name>
    <dbReference type="NCBI Taxonomy" id="651561"/>
    <lineage>
        <taxon>Bacteria</taxon>
        <taxon>Pseudomonadati</taxon>
        <taxon>Bacteroidota</taxon>
        <taxon>Flavobacteriia</taxon>
        <taxon>Flavobacteriales</taxon>
        <taxon>Weeksellaceae</taxon>
        <taxon>Chryseobacterium group</taxon>
        <taxon>Chryseobacterium</taxon>
    </lineage>
</organism>
<evidence type="ECO:0000313" key="1">
    <source>
        <dbReference type="EMBL" id="RTZ49623.1"/>
    </source>
</evidence>
<reference evidence="1 2" key="1">
    <citation type="submission" date="2018-12" db="EMBL/GenBank/DDBJ databases">
        <title>Draft Genome Sequence of Chryseobacterium arthrosphaerae strain ED882-96 Isolated from the Blood of a Patient with Liver Cirrhosis in Taiwan.</title>
        <authorList>
            <person name="Lin J.-N."/>
            <person name="Lai C.-H."/>
            <person name="Yang C.-H."/>
            <person name="Huang Y.-H."/>
        </authorList>
    </citation>
    <scope>NUCLEOTIDE SEQUENCE [LARGE SCALE GENOMIC DNA]</scope>
    <source>
        <strain evidence="1 2">ED882-96</strain>
    </source>
</reference>